<protein>
    <submittedName>
        <fullName evidence="1">Uncharacterized protein</fullName>
    </submittedName>
</protein>
<dbReference type="AlphaFoldDB" id="A0A512NSF3"/>
<evidence type="ECO:0000313" key="1">
    <source>
        <dbReference type="EMBL" id="GEP61881.1"/>
    </source>
</evidence>
<evidence type="ECO:0000313" key="2">
    <source>
        <dbReference type="Proteomes" id="UP000321058"/>
    </source>
</evidence>
<dbReference type="EMBL" id="BKAJ01000267">
    <property type="protein sequence ID" value="GEP61881.1"/>
    <property type="molecule type" value="Genomic_DNA"/>
</dbReference>
<accession>A0A512NSF3</accession>
<gene>
    <name evidence="1" type="ORF">RSO01_90470</name>
</gene>
<proteinExistence type="predicted"/>
<sequence length="64" mass="7240">MGLADVTSHEQRPECRHRATIDLVRPLNLNKVHWVECNPTWPANNLQRTRWCPATPASLVPNGA</sequence>
<keyword evidence="2" id="KW-1185">Reference proteome</keyword>
<organism evidence="1 2">
    <name type="scientific">Reyranella soli</name>
    <dbReference type="NCBI Taxonomy" id="1230389"/>
    <lineage>
        <taxon>Bacteria</taxon>
        <taxon>Pseudomonadati</taxon>
        <taxon>Pseudomonadota</taxon>
        <taxon>Alphaproteobacteria</taxon>
        <taxon>Hyphomicrobiales</taxon>
        <taxon>Reyranellaceae</taxon>
        <taxon>Reyranella</taxon>
    </lineage>
</organism>
<comment type="caution">
    <text evidence="1">The sequence shown here is derived from an EMBL/GenBank/DDBJ whole genome shotgun (WGS) entry which is preliminary data.</text>
</comment>
<name>A0A512NSF3_9HYPH</name>
<dbReference type="Proteomes" id="UP000321058">
    <property type="component" value="Unassembled WGS sequence"/>
</dbReference>
<reference evidence="1 2" key="1">
    <citation type="submission" date="2019-07" db="EMBL/GenBank/DDBJ databases">
        <title>Whole genome shotgun sequence of Reyranella soli NBRC 108950.</title>
        <authorList>
            <person name="Hosoyama A."/>
            <person name="Uohara A."/>
            <person name="Ohji S."/>
            <person name="Ichikawa N."/>
        </authorList>
    </citation>
    <scope>NUCLEOTIDE SEQUENCE [LARGE SCALE GENOMIC DNA]</scope>
    <source>
        <strain evidence="1 2">NBRC 108950</strain>
    </source>
</reference>